<reference evidence="14" key="3">
    <citation type="submission" date="2025-09" db="UniProtKB">
        <authorList>
            <consortium name="Ensembl"/>
        </authorList>
    </citation>
    <scope>IDENTIFICATION</scope>
</reference>
<accession>A0A2I3RAP5</accession>
<dbReference type="GO" id="GO:0006120">
    <property type="term" value="P:mitochondrial electron transport, NADH to ubiquinone"/>
    <property type="evidence" value="ECO:0007669"/>
    <property type="project" value="InterPro"/>
</dbReference>
<dbReference type="SMR" id="A0A2I3RAP5"/>
<gene>
    <name evidence="14" type="primary">NDUFA11</name>
</gene>
<evidence type="ECO:0000256" key="12">
    <source>
        <dbReference type="ARBA" id="ARBA00031497"/>
    </source>
</evidence>
<evidence type="ECO:0000256" key="1">
    <source>
        <dbReference type="ARBA" id="ARBA00003195"/>
    </source>
</evidence>
<keyword evidence="9" id="KW-0496">Mitochondrion</keyword>
<evidence type="ECO:0000256" key="13">
    <source>
        <dbReference type="SAM" id="MobiDB-lite"/>
    </source>
</evidence>
<dbReference type="Bgee" id="ENSPTRG00000029161">
    <property type="expression patterns" value="Expressed in superior frontal gyrus and 21 other cell types or tissues"/>
</dbReference>
<dbReference type="AlphaFoldDB" id="A0A2I3RAP5"/>
<reference evidence="14" key="2">
    <citation type="submission" date="2025-08" db="UniProtKB">
        <authorList>
            <consortium name="Ensembl"/>
        </authorList>
    </citation>
    <scope>IDENTIFICATION</scope>
</reference>
<protein>
    <recommendedName>
        <fullName evidence="5">NADH dehydrogenase [ubiquinone] 1 alpha subcomplex subunit 11</fullName>
    </recommendedName>
    <alternativeName>
        <fullName evidence="11">Complex I-B14.7</fullName>
    </alternativeName>
    <alternativeName>
        <fullName evidence="12">NADH-ubiquinone oxidoreductase subunit B14.7</fullName>
    </alternativeName>
</protein>
<evidence type="ECO:0000256" key="7">
    <source>
        <dbReference type="ARBA" id="ARBA00022792"/>
    </source>
</evidence>
<dbReference type="EMBL" id="AACZ04041339">
    <property type="status" value="NOT_ANNOTATED_CDS"/>
    <property type="molecule type" value="Genomic_DNA"/>
</dbReference>
<dbReference type="PANTHER" id="PTHR21382:SF1">
    <property type="entry name" value="NADH DEHYDROGENASE [UBIQUINONE] 1 ALPHA SUBCOMPLEX SUBUNIT 11"/>
    <property type="match status" value="1"/>
</dbReference>
<keyword evidence="10" id="KW-0472">Membrane</keyword>
<organism evidence="14 15">
    <name type="scientific">Pan troglodytes</name>
    <name type="common">Chimpanzee</name>
    <dbReference type="NCBI Taxonomy" id="9598"/>
    <lineage>
        <taxon>Eukaryota</taxon>
        <taxon>Metazoa</taxon>
        <taxon>Chordata</taxon>
        <taxon>Craniata</taxon>
        <taxon>Vertebrata</taxon>
        <taxon>Euteleostomi</taxon>
        <taxon>Mammalia</taxon>
        <taxon>Eutheria</taxon>
        <taxon>Euarchontoglires</taxon>
        <taxon>Primates</taxon>
        <taxon>Haplorrhini</taxon>
        <taxon>Catarrhini</taxon>
        <taxon>Hominidae</taxon>
        <taxon>Pan</taxon>
    </lineage>
</organism>
<dbReference type="InterPro" id="IPR039205">
    <property type="entry name" value="NDUFA11"/>
</dbReference>
<evidence type="ECO:0000256" key="10">
    <source>
        <dbReference type="ARBA" id="ARBA00023136"/>
    </source>
</evidence>
<keyword evidence="7" id="KW-0999">Mitochondrion inner membrane</keyword>
<comment type="similarity">
    <text evidence="3">Belongs to the complex I NDUFA11 subunit family.</text>
</comment>
<feature type="region of interest" description="Disordered" evidence="13">
    <location>
        <begin position="169"/>
        <end position="206"/>
    </location>
</feature>
<evidence type="ECO:0000256" key="2">
    <source>
        <dbReference type="ARBA" id="ARBA00004292"/>
    </source>
</evidence>
<dbReference type="PRINTS" id="PR02045">
    <property type="entry name" value="F138DOMAIN"/>
</dbReference>
<dbReference type="PANTHER" id="PTHR21382">
    <property type="entry name" value="NADH-UBIQUINONE OXIDOREDUCTASE SUBUNIT"/>
    <property type="match status" value="1"/>
</dbReference>
<evidence type="ECO:0000256" key="6">
    <source>
        <dbReference type="ARBA" id="ARBA00022692"/>
    </source>
</evidence>
<evidence type="ECO:0000313" key="14">
    <source>
        <dbReference type="Ensembl" id="ENSPTRP00000061698.1"/>
    </source>
</evidence>
<evidence type="ECO:0000313" key="15">
    <source>
        <dbReference type="Proteomes" id="UP000002277"/>
    </source>
</evidence>
<dbReference type="GeneTree" id="ENSGT00390000012434"/>
<reference evidence="14 15" key="1">
    <citation type="journal article" date="2005" name="Nature">
        <title>Initial sequence of the chimpanzee genome and comparison with the human genome.</title>
        <authorList>
            <consortium name="Chimpanzee sequencing and analysis consortium"/>
        </authorList>
    </citation>
    <scope>NUCLEOTIDE SEQUENCE [LARGE SCALE GENOMIC DNA]</scope>
</reference>
<dbReference type="Ensembl" id="ENSPTRT00000098139.1">
    <property type="protein sequence ID" value="ENSPTRP00000061698.1"/>
    <property type="gene ID" value="ENSPTRG00000029161.5"/>
</dbReference>
<comment type="subunit">
    <text evidence="4">Complex I is composed of 45 different subunits.</text>
</comment>
<comment type="function">
    <text evidence="1">Accessory subunit of the mitochondrial membrane respiratory chain NADH dehydrogenase (Complex I), that is believed not to be involved in catalysis. Complex I functions in the transfer of electrons from NADH to the respiratory chain. The immediate electron acceptor for the enzyme is believed to be ubiquinone.</text>
</comment>
<feature type="compositionally biased region" description="Polar residues" evidence="13">
    <location>
        <begin position="169"/>
        <end position="178"/>
    </location>
</feature>
<evidence type="ECO:0000256" key="4">
    <source>
        <dbReference type="ARBA" id="ARBA00011533"/>
    </source>
</evidence>
<sequence>MAPKVFRQYWDIPDGTDCHRKAYSTTSIASVAGLTAAAYRVTLNPPGTFLEGVAKVGQYTFTAAAVGAVFGLTTCISAHVREKPDDPLNYFLGGCAGGLTLGARKTGSHCVVQAGLKLLASSSPHTSASQSAGIIGMSHCVQRFWVPSSSACLEVLSGESTDVHACSSTRGACNSSGSRPLPELGARASGSLRKGGHTHPAPRGAGALTPVQALIESLLNTLGSNPRT</sequence>
<evidence type="ECO:0000256" key="3">
    <source>
        <dbReference type="ARBA" id="ARBA00008699"/>
    </source>
</evidence>
<dbReference type="Proteomes" id="UP000002277">
    <property type="component" value="Chromosome 19"/>
</dbReference>
<evidence type="ECO:0000256" key="8">
    <source>
        <dbReference type="ARBA" id="ARBA00022989"/>
    </source>
</evidence>
<dbReference type="GO" id="GO:0005743">
    <property type="term" value="C:mitochondrial inner membrane"/>
    <property type="evidence" value="ECO:0007669"/>
    <property type="project" value="UniProtKB-SubCell"/>
</dbReference>
<keyword evidence="6" id="KW-0812">Transmembrane</keyword>
<name>A0A2I3RAP5_PANTR</name>
<evidence type="ECO:0000256" key="5">
    <source>
        <dbReference type="ARBA" id="ARBA00018191"/>
    </source>
</evidence>
<dbReference type="GO" id="GO:0045271">
    <property type="term" value="C:respiratory chain complex I"/>
    <property type="evidence" value="ECO:0007669"/>
    <property type="project" value="InterPro"/>
</dbReference>
<keyword evidence="15" id="KW-1185">Reference proteome</keyword>
<proteinExistence type="inferred from homology"/>
<keyword evidence="8" id="KW-1133">Transmembrane helix</keyword>
<evidence type="ECO:0000256" key="11">
    <source>
        <dbReference type="ARBA" id="ARBA00030608"/>
    </source>
</evidence>
<comment type="subcellular location">
    <subcellularLocation>
        <location evidence="2">Mitochondrion inner membrane</location>
        <topology evidence="2">Multi-pass membrane protein</topology>
        <orientation evidence="2">Matrix side</orientation>
    </subcellularLocation>
</comment>
<evidence type="ECO:0000256" key="9">
    <source>
        <dbReference type="ARBA" id="ARBA00023128"/>
    </source>
</evidence>